<evidence type="ECO:0000256" key="10">
    <source>
        <dbReference type="SAM" id="Phobius"/>
    </source>
</evidence>
<keyword evidence="13" id="KW-1185">Reference proteome</keyword>
<evidence type="ECO:0000256" key="2">
    <source>
        <dbReference type="ARBA" id="ARBA00022692"/>
    </source>
</evidence>
<organism evidence="12 13">
    <name type="scientific">Huso huso</name>
    <name type="common">Beluga</name>
    <name type="synonym">Acipenser huso</name>
    <dbReference type="NCBI Taxonomy" id="61971"/>
    <lineage>
        <taxon>Eukaryota</taxon>
        <taxon>Metazoa</taxon>
        <taxon>Chordata</taxon>
        <taxon>Craniata</taxon>
        <taxon>Vertebrata</taxon>
        <taxon>Euteleostomi</taxon>
        <taxon>Actinopterygii</taxon>
        <taxon>Chondrostei</taxon>
        <taxon>Acipenseriformes</taxon>
        <taxon>Acipenseridae</taxon>
        <taxon>Huso</taxon>
    </lineage>
</organism>
<dbReference type="InterPro" id="IPR017452">
    <property type="entry name" value="GPCR_Rhodpsn_7TM"/>
</dbReference>
<evidence type="ECO:0000259" key="11">
    <source>
        <dbReference type="PROSITE" id="PS50262"/>
    </source>
</evidence>
<evidence type="ECO:0000256" key="1">
    <source>
        <dbReference type="ARBA" id="ARBA00004141"/>
    </source>
</evidence>
<dbReference type="PROSITE" id="PS50262">
    <property type="entry name" value="G_PROTEIN_RECEP_F1_2"/>
    <property type="match status" value="1"/>
</dbReference>
<dbReference type="Gene3D" id="1.20.1070.10">
    <property type="entry name" value="Rhodopsin 7-helix transmembrane proteins"/>
    <property type="match status" value="1"/>
</dbReference>
<dbReference type="PANTHER" id="PTHR24232:SF51">
    <property type="entry name" value="G-PROTEIN COUPLED RECEPTORS FAMILY 1 PROFILE DOMAIN-CONTAINING PROTEIN"/>
    <property type="match status" value="1"/>
</dbReference>
<sequence>MKSRREVVIYGFCDIQQISQRRLFRIHQLADNKILRMSENVSEAVQLFQLITYIPTFSVGLLFNLSALWILLFKIRKWTESTTYMGSLIFSDCLLLFSLPFKISAYNTSEQWLLGKPFCSFLESLYFVNMYGSILIIMCISVDRYIAVRHPFLAKSLRSPLKATLVCAAMWTIIFGSSVEAYKLHGDQVNVAHCFHSFSNSTWEKIHVIATMETLFVASALIMTFCSIEIVRVIKRRGGDSLEVQKQSNSKSVKIVLANLVTFLICFIPCHIAMLLYFLVKRDIIPADYREPLRSFVQVSLCVANVNCMLDGICYYLILKENWKSTTEVTQATESSNLSR</sequence>
<dbReference type="SUPFAM" id="SSF81321">
    <property type="entry name" value="Family A G protein-coupled receptor-like"/>
    <property type="match status" value="1"/>
</dbReference>
<feature type="domain" description="G-protein coupled receptors family 1 profile" evidence="11">
    <location>
        <begin position="63"/>
        <end position="315"/>
    </location>
</feature>
<keyword evidence="2 9" id="KW-0812">Transmembrane</keyword>
<reference evidence="12 13" key="1">
    <citation type="submission" date="2021-05" db="EMBL/GenBank/DDBJ databases">
        <authorList>
            <person name="Zahm M."/>
            <person name="Klopp C."/>
            <person name="Cabau C."/>
            <person name="Kuhl H."/>
            <person name="Suciu R."/>
            <person name="Ciorpac M."/>
            <person name="Holostenco D."/>
            <person name="Gessner J."/>
            <person name="Wuertz S."/>
            <person name="Hohne C."/>
            <person name="Stock M."/>
            <person name="Gislard M."/>
            <person name="Lluch J."/>
            <person name="Milhes M."/>
            <person name="Lampietro C."/>
            <person name="Lopez Roques C."/>
            <person name="Donnadieu C."/>
            <person name="Du K."/>
            <person name="Schartl M."/>
            <person name="Guiguen Y."/>
        </authorList>
    </citation>
    <scope>NUCLEOTIDE SEQUENCE [LARGE SCALE GENOMIC DNA]</scope>
    <source>
        <strain evidence="12">Hh-F2</strain>
        <tissue evidence="12">Blood</tissue>
    </source>
</reference>
<feature type="transmembrane region" description="Helical" evidence="10">
    <location>
        <begin position="255"/>
        <end position="280"/>
    </location>
</feature>
<feature type="transmembrane region" description="Helical" evidence="10">
    <location>
        <begin position="50"/>
        <end position="72"/>
    </location>
</feature>
<dbReference type="PRINTS" id="PR01157">
    <property type="entry name" value="P2YPURNOCPTR"/>
</dbReference>
<keyword evidence="6 9" id="KW-0675">Receptor</keyword>
<evidence type="ECO:0000256" key="6">
    <source>
        <dbReference type="ARBA" id="ARBA00023170"/>
    </source>
</evidence>
<name>A0ABR0Z1S1_HUSHU</name>
<keyword evidence="4 9" id="KW-0297">G-protein coupled receptor</keyword>
<comment type="similarity">
    <text evidence="9">Belongs to the G-protein coupled receptor 1 family.</text>
</comment>
<proteinExistence type="inferred from homology"/>
<feature type="transmembrane region" description="Helical" evidence="10">
    <location>
        <begin position="125"/>
        <end position="147"/>
    </location>
</feature>
<feature type="transmembrane region" description="Helical" evidence="10">
    <location>
        <begin position="84"/>
        <end position="105"/>
    </location>
</feature>
<evidence type="ECO:0000256" key="3">
    <source>
        <dbReference type="ARBA" id="ARBA00022989"/>
    </source>
</evidence>
<feature type="transmembrane region" description="Helical" evidence="10">
    <location>
        <begin position="295"/>
        <end position="318"/>
    </location>
</feature>
<dbReference type="EMBL" id="JAHFZB010000019">
    <property type="protein sequence ID" value="KAK6478731.1"/>
    <property type="molecule type" value="Genomic_DNA"/>
</dbReference>
<dbReference type="PANTHER" id="PTHR24232">
    <property type="entry name" value="G-PROTEIN COUPLED RECEPTOR"/>
    <property type="match status" value="1"/>
</dbReference>
<comment type="subcellular location">
    <subcellularLocation>
        <location evidence="1">Membrane</location>
        <topology evidence="1">Multi-pass membrane protein</topology>
    </subcellularLocation>
</comment>
<gene>
    <name evidence="12" type="ORF">HHUSO_G21104</name>
</gene>
<evidence type="ECO:0000256" key="4">
    <source>
        <dbReference type="ARBA" id="ARBA00023040"/>
    </source>
</evidence>
<feature type="transmembrane region" description="Helical" evidence="10">
    <location>
        <begin position="215"/>
        <end position="234"/>
    </location>
</feature>
<keyword evidence="8 9" id="KW-0807">Transducer</keyword>
<keyword evidence="7" id="KW-0325">Glycoprotein</keyword>
<evidence type="ECO:0000256" key="9">
    <source>
        <dbReference type="RuleBase" id="RU000688"/>
    </source>
</evidence>
<evidence type="ECO:0000256" key="8">
    <source>
        <dbReference type="ARBA" id="ARBA00023224"/>
    </source>
</evidence>
<dbReference type="Proteomes" id="UP001369086">
    <property type="component" value="Unassembled WGS sequence"/>
</dbReference>
<evidence type="ECO:0000256" key="7">
    <source>
        <dbReference type="ARBA" id="ARBA00023180"/>
    </source>
</evidence>
<evidence type="ECO:0000313" key="13">
    <source>
        <dbReference type="Proteomes" id="UP001369086"/>
    </source>
</evidence>
<evidence type="ECO:0000313" key="12">
    <source>
        <dbReference type="EMBL" id="KAK6478731.1"/>
    </source>
</evidence>
<comment type="caution">
    <text evidence="12">The sequence shown here is derived from an EMBL/GenBank/DDBJ whole genome shotgun (WGS) entry which is preliminary data.</text>
</comment>
<evidence type="ECO:0000256" key="5">
    <source>
        <dbReference type="ARBA" id="ARBA00023136"/>
    </source>
</evidence>
<dbReference type="PRINTS" id="PR00237">
    <property type="entry name" value="GPCRRHODOPSN"/>
</dbReference>
<dbReference type="PROSITE" id="PS00237">
    <property type="entry name" value="G_PROTEIN_RECEP_F1_1"/>
    <property type="match status" value="1"/>
</dbReference>
<keyword evidence="5 10" id="KW-0472">Membrane</keyword>
<dbReference type="Pfam" id="PF00001">
    <property type="entry name" value="7tm_1"/>
    <property type="match status" value="1"/>
</dbReference>
<protein>
    <submittedName>
        <fullName evidence="12">G-protein coupled receptor 55a</fullName>
    </submittedName>
</protein>
<dbReference type="InterPro" id="IPR000276">
    <property type="entry name" value="GPCR_Rhodpsn"/>
</dbReference>
<keyword evidence="3 10" id="KW-1133">Transmembrane helix</keyword>
<feature type="transmembrane region" description="Helical" evidence="10">
    <location>
        <begin position="159"/>
        <end position="179"/>
    </location>
</feature>
<accession>A0ABR0Z1S1</accession>